<sequence>MRARRGTRPFHSGMVSPPKSERDRHKKVKGTRPFHSDRNKLRVVNAVSLYANVLQVIIEQVQPQASHWPGDRGLLTTPPRGDGDVYGRRGHESARNVRSLQVVMSDSKLPRHVNTRQMCHLQRDVLRREDAQSHTIFTAKKGSNYI</sequence>
<dbReference type="AlphaFoldDB" id="A0A4C1XKI2"/>
<evidence type="ECO:0000313" key="2">
    <source>
        <dbReference type="EMBL" id="GBP62789.1"/>
    </source>
</evidence>
<gene>
    <name evidence="2" type="ORF">EVAR_51744_1</name>
</gene>
<feature type="region of interest" description="Disordered" evidence="1">
    <location>
        <begin position="1"/>
        <end position="33"/>
    </location>
</feature>
<evidence type="ECO:0000256" key="1">
    <source>
        <dbReference type="SAM" id="MobiDB-lite"/>
    </source>
</evidence>
<protein>
    <submittedName>
        <fullName evidence="2">Uncharacterized protein</fullName>
    </submittedName>
</protein>
<reference evidence="2 3" key="1">
    <citation type="journal article" date="2019" name="Commun. Biol.">
        <title>The bagworm genome reveals a unique fibroin gene that provides high tensile strength.</title>
        <authorList>
            <person name="Kono N."/>
            <person name="Nakamura H."/>
            <person name="Ohtoshi R."/>
            <person name="Tomita M."/>
            <person name="Numata K."/>
            <person name="Arakawa K."/>
        </authorList>
    </citation>
    <scope>NUCLEOTIDE SEQUENCE [LARGE SCALE GENOMIC DNA]</scope>
</reference>
<name>A0A4C1XKI2_EUMVA</name>
<comment type="caution">
    <text evidence="2">The sequence shown here is derived from an EMBL/GenBank/DDBJ whole genome shotgun (WGS) entry which is preliminary data.</text>
</comment>
<organism evidence="2 3">
    <name type="scientific">Eumeta variegata</name>
    <name type="common">Bagworm moth</name>
    <name type="synonym">Eumeta japonica</name>
    <dbReference type="NCBI Taxonomy" id="151549"/>
    <lineage>
        <taxon>Eukaryota</taxon>
        <taxon>Metazoa</taxon>
        <taxon>Ecdysozoa</taxon>
        <taxon>Arthropoda</taxon>
        <taxon>Hexapoda</taxon>
        <taxon>Insecta</taxon>
        <taxon>Pterygota</taxon>
        <taxon>Neoptera</taxon>
        <taxon>Endopterygota</taxon>
        <taxon>Lepidoptera</taxon>
        <taxon>Glossata</taxon>
        <taxon>Ditrysia</taxon>
        <taxon>Tineoidea</taxon>
        <taxon>Psychidae</taxon>
        <taxon>Oiketicinae</taxon>
        <taxon>Eumeta</taxon>
    </lineage>
</organism>
<keyword evidence="3" id="KW-1185">Reference proteome</keyword>
<proteinExistence type="predicted"/>
<dbReference type="EMBL" id="BGZK01000849">
    <property type="protein sequence ID" value="GBP62789.1"/>
    <property type="molecule type" value="Genomic_DNA"/>
</dbReference>
<dbReference type="Proteomes" id="UP000299102">
    <property type="component" value="Unassembled WGS sequence"/>
</dbReference>
<accession>A0A4C1XKI2</accession>
<evidence type="ECO:0000313" key="3">
    <source>
        <dbReference type="Proteomes" id="UP000299102"/>
    </source>
</evidence>